<dbReference type="SUPFAM" id="SSF55961">
    <property type="entry name" value="Bet v1-like"/>
    <property type="match status" value="1"/>
</dbReference>
<dbReference type="CDD" id="cd07814">
    <property type="entry name" value="SRPBCC_CalC_Aha1-like"/>
    <property type="match status" value="1"/>
</dbReference>
<gene>
    <name evidence="3" type="ORF">KE626_16975</name>
</gene>
<proteinExistence type="inferred from homology"/>
<keyword evidence="4" id="KW-1185">Reference proteome</keyword>
<evidence type="ECO:0000313" key="4">
    <source>
        <dbReference type="Proteomes" id="UP000676386"/>
    </source>
</evidence>
<dbReference type="InterPro" id="IPR013538">
    <property type="entry name" value="ASHA1/2-like_C"/>
</dbReference>
<evidence type="ECO:0000256" key="1">
    <source>
        <dbReference type="ARBA" id="ARBA00006817"/>
    </source>
</evidence>
<sequence length="145" mass="16329">MEKLVFKATINAPRQKVWEVLWGKDTYPAWTAAFAEGSAVETNWEEGSRVLFHDGSNNGMVSSIARKIPGEYMSFKHLGEIKNGVEDLTSDAVKAWAGSMENYTLKDDNGKTSLLVEMESDETFKEFFEKTWPVALDKLKALSEK</sequence>
<dbReference type="Proteomes" id="UP000676386">
    <property type="component" value="Unassembled WGS sequence"/>
</dbReference>
<dbReference type="Pfam" id="PF08327">
    <property type="entry name" value="AHSA1"/>
    <property type="match status" value="1"/>
</dbReference>
<dbReference type="EMBL" id="JAGTXB010000007">
    <property type="protein sequence ID" value="MBS0029017.1"/>
    <property type="molecule type" value="Genomic_DNA"/>
</dbReference>
<reference evidence="3 4" key="1">
    <citation type="submission" date="2021-04" db="EMBL/GenBank/DDBJ databases">
        <title>Chitinophaga sp. nov., isolated from the rhizosphere soil.</title>
        <authorList>
            <person name="He S."/>
        </authorList>
    </citation>
    <scope>NUCLEOTIDE SEQUENCE [LARGE SCALE GENOMIC DNA]</scope>
    <source>
        <strain evidence="3 4">2R12</strain>
    </source>
</reference>
<accession>A0ABS5J1B8</accession>
<name>A0ABS5J1B8_9BACT</name>
<protein>
    <submittedName>
        <fullName evidence="3">SRPBCC domain-containing protein</fullName>
    </submittedName>
</protein>
<dbReference type="InterPro" id="IPR023393">
    <property type="entry name" value="START-like_dom_sf"/>
</dbReference>
<feature type="domain" description="Activator of Hsp90 ATPase homologue 1/2-like C-terminal" evidence="2">
    <location>
        <begin position="11"/>
        <end position="143"/>
    </location>
</feature>
<dbReference type="Gene3D" id="3.30.530.20">
    <property type="match status" value="1"/>
</dbReference>
<comment type="caution">
    <text evidence="3">The sequence shown here is derived from an EMBL/GenBank/DDBJ whole genome shotgun (WGS) entry which is preliminary data.</text>
</comment>
<dbReference type="RefSeq" id="WP_211974113.1">
    <property type="nucleotide sequence ID" value="NZ_CBFHAM010000024.1"/>
</dbReference>
<comment type="similarity">
    <text evidence="1">Belongs to the AHA1 family.</text>
</comment>
<organism evidence="3 4">
    <name type="scientific">Chitinophaga hostae</name>
    <dbReference type="NCBI Taxonomy" id="2831022"/>
    <lineage>
        <taxon>Bacteria</taxon>
        <taxon>Pseudomonadati</taxon>
        <taxon>Bacteroidota</taxon>
        <taxon>Chitinophagia</taxon>
        <taxon>Chitinophagales</taxon>
        <taxon>Chitinophagaceae</taxon>
        <taxon>Chitinophaga</taxon>
    </lineage>
</organism>
<evidence type="ECO:0000259" key="2">
    <source>
        <dbReference type="Pfam" id="PF08327"/>
    </source>
</evidence>
<evidence type="ECO:0000313" key="3">
    <source>
        <dbReference type="EMBL" id="MBS0029017.1"/>
    </source>
</evidence>